<reference evidence="2" key="1">
    <citation type="submission" date="2016-10" db="EMBL/GenBank/DDBJ databases">
        <authorList>
            <person name="Varghese N."/>
            <person name="Submissions S."/>
        </authorList>
    </citation>
    <scope>NUCLEOTIDE SEQUENCE [LARGE SCALE GENOMIC DNA]</scope>
    <source>
        <strain evidence="2">CGMCC 1.6963</strain>
    </source>
</reference>
<name>A0A1H9S5F5_9MICO</name>
<keyword evidence="2" id="KW-1185">Reference proteome</keyword>
<dbReference type="EMBL" id="FOHB01000001">
    <property type="protein sequence ID" value="SER79845.1"/>
    <property type="molecule type" value="Genomic_DNA"/>
</dbReference>
<evidence type="ECO:0000313" key="1">
    <source>
        <dbReference type="EMBL" id="SER79845.1"/>
    </source>
</evidence>
<dbReference type="STRING" id="587636.SAMN05216199_1254"/>
<dbReference type="OrthoDB" id="10010238at2"/>
<dbReference type="RefSeq" id="WP_091756246.1">
    <property type="nucleotide sequence ID" value="NZ_FOHB01000001.1"/>
</dbReference>
<evidence type="ECO:0000313" key="2">
    <source>
        <dbReference type="Proteomes" id="UP000199019"/>
    </source>
</evidence>
<organism evidence="1 2">
    <name type="scientific">Pedococcus cremeus</name>
    <dbReference type="NCBI Taxonomy" id="587636"/>
    <lineage>
        <taxon>Bacteria</taxon>
        <taxon>Bacillati</taxon>
        <taxon>Actinomycetota</taxon>
        <taxon>Actinomycetes</taxon>
        <taxon>Micrococcales</taxon>
        <taxon>Intrasporangiaceae</taxon>
        <taxon>Pedococcus</taxon>
    </lineage>
</organism>
<gene>
    <name evidence="1" type="ORF">SAMN05216199_1254</name>
</gene>
<proteinExistence type="predicted"/>
<dbReference type="Proteomes" id="UP000199019">
    <property type="component" value="Unassembled WGS sequence"/>
</dbReference>
<accession>A0A1H9S5F5</accession>
<sequence>MTAQHYNEVRLVARAAKQTGAALPVEITAGIAHIETLNTTPQNSANAGSYVADIVRHLGDPKALEKARAAAALALATAEADAKLNGHIINAASSRLRSIMRANAEAIAAAFGDALAADVDTLNADAHRLPYRFKADNAAALDGDTFTAWTRVRDAAARIDTTRDPLATIYAAAIPGAIGGSFTPAAAAALRWAKPPVFDNHTQAYAFHDALTGRAKGGSPLAPVTVDALFPPTALAELGATFEWAGPQEVGRRARQIIEAMTGQRDTGTVHAFA</sequence>
<dbReference type="AlphaFoldDB" id="A0A1H9S5F5"/>
<protein>
    <submittedName>
        <fullName evidence="1">Uncharacterized protein</fullName>
    </submittedName>
</protein>